<feature type="region of interest" description="Disordered" evidence="1">
    <location>
        <begin position="1"/>
        <end position="86"/>
    </location>
</feature>
<dbReference type="AlphaFoldDB" id="A0A0A9AGI1"/>
<name>A0A0A9AGI1_ARUDO</name>
<feature type="compositionally biased region" description="Basic residues" evidence="1">
    <location>
        <begin position="23"/>
        <end position="32"/>
    </location>
</feature>
<reference evidence="2" key="2">
    <citation type="journal article" date="2015" name="Data Brief">
        <title>Shoot transcriptome of the giant reed, Arundo donax.</title>
        <authorList>
            <person name="Barrero R.A."/>
            <person name="Guerrero F.D."/>
            <person name="Moolhuijzen P."/>
            <person name="Goolsby J.A."/>
            <person name="Tidwell J."/>
            <person name="Bellgard S.E."/>
            <person name="Bellgard M.I."/>
        </authorList>
    </citation>
    <scope>NUCLEOTIDE SEQUENCE</scope>
    <source>
        <tissue evidence="2">Shoot tissue taken approximately 20 cm above the soil surface</tissue>
    </source>
</reference>
<evidence type="ECO:0000313" key="2">
    <source>
        <dbReference type="EMBL" id="JAD50789.1"/>
    </source>
</evidence>
<organism evidence="2">
    <name type="scientific">Arundo donax</name>
    <name type="common">Giant reed</name>
    <name type="synonym">Donax arundinaceus</name>
    <dbReference type="NCBI Taxonomy" id="35708"/>
    <lineage>
        <taxon>Eukaryota</taxon>
        <taxon>Viridiplantae</taxon>
        <taxon>Streptophyta</taxon>
        <taxon>Embryophyta</taxon>
        <taxon>Tracheophyta</taxon>
        <taxon>Spermatophyta</taxon>
        <taxon>Magnoliopsida</taxon>
        <taxon>Liliopsida</taxon>
        <taxon>Poales</taxon>
        <taxon>Poaceae</taxon>
        <taxon>PACMAD clade</taxon>
        <taxon>Arundinoideae</taxon>
        <taxon>Arundineae</taxon>
        <taxon>Arundo</taxon>
    </lineage>
</organism>
<proteinExistence type="predicted"/>
<sequence>MGPPDPQATNLTSSSPTPERSPVRWKKSRRSLFHGYDAASLHRRAEKHRSPSHPRPNQPSEAEGIGVLAGGSTPKPSHPPFRLSLL</sequence>
<evidence type="ECO:0000256" key="1">
    <source>
        <dbReference type="SAM" id="MobiDB-lite"/>
    </source>
</evidence>
<reference evidence="2" key="1">
    <citation type="submission" date="2014-09" db="EMBL/GenBank/DDBJ databases">
        <authorList>
            <person name="Magalhaes I.L.F."/>
            <person name="Oliveira U."/>
            <person name="Santos F.R."/>
            <person name="Vidigal T.H.D.A."/>
            <person name="Brescovit A.D."/>
            <person name="Santos A.J."/>
        </authorList>
    </citation>
    <scope>NUCLEOTIDE SEQUENCE</scope>
    <source>
        <tissue evidence="2">Shoot tissue taken approximately 20 cm above the soil surface</tissue>
    </source>
</reference>
<protein>
    <submittedName>
        <fullName evidence="2">Uncharacterized protein</fullName>
    </submittedName>
</protein>
<feature type="compositionally biased region" description="Polar residues" evidence="1">
    <location>
        <begin position="7"/>
        <end position="18"/>
    </location>
</feature>
<accession>A0A0A9AGI1</accession>
<dbReference type="EMBL" id="GBRH01247106">
    <property type="protein sequence ID" value="JAD50789.1"/>
    <property type="molecule type" value="Transcribed_RNA"/>
</dbReference>
<feature type="compositionally biased region" description="Basic residues" evidence="1">
    <location>
        <begin position="41"/>
        <end position="52"/>
    </location>
</feature>